<dbReference type="Proteomes" id="UP000565572">
    <property type="component" value="Unassembled WGS sequence"/>
</dbReference>
<keyword evidence="4 7" id="KW-0812">Transmembrane</keyword>
<dbReference type="PANTHER" id="PTHR42718">
    <property type="entry name" value="MAJOR FACILITATOR SUPERFAMILY MULTIDRUG TRANSPORTER MFSC"/>
    <property type="match status" value="1"/>
</dbReference>
<evidence type="ECO:0000256" key="4">
    <source>
        <dbReference type="ARBA" id="ARBA00022692"/>
    </source>
</evidence>
<dbReference type="AlphaFoldDB" id="A0A7W5JUX2"/>
<feature type="transmembrane region" description="Helical" evidence="7">
    <location>
        <begin position="281"/>
        <end position="302"/>
    </location>
</feature>
<feature type="transmembrane region" description="Helical" evidence="7">
    <location>
        <begin position="414"/>
        <end position="435"/>
    </location>
</feature>
<dbReference type="InterPro" id="IPR011701">
    <property type="entry name" value="MFS"/>
</dbReference>
<dbReference type="PANTHER" id="PTHR42718:SF47">
    <property type="entry name" value="METHYL VIOLOGEN RESISTANCE PROTEIN SMVA"/>
    <property type="match status" value="1"/>
</dbReference>
<dbReference type="InterPro" id="IPR036259">
    <property type="entry name" value="MFS_trans_sf"/>
</dbReference>
<keyword evidence="3" id="KW-1003">Cell membrane</keyword>
<proteinExistence type="predicted"/>
<keyword evidence="5 7" id="KW-1133">Transmembrane helix</keyword>
<dbReference type="Gene3D" id="1.20.1250.20">
    <property type="entry name" value="MFS general substrate transporter like domains"/>
    <property type="match status" value="1"/>
</dbReference>
<feature type="transmembrane region" description="Helical" evidence="7">
    <location>
        <begin position="120"/>
        <end position="141"/>
    </location>
</feature>
<dbReference type="InterPro" id="IPR020846">
    <property type="entry name" value="MFS_dom"/>
</dbReference>
<dbReference type="Pfam" id="PF07690">
    <property type="entry name" value="MFS_1"/>
    <property type="match status" value="1"/>
</dbReference>
<feature type="transmembrane region" description="Helical" evidence="7">
    <location>
        <begin position="213"/>
        <end position="231"/>
    </location>
</feature>
<evidence type="ECO:0000256" key="5">
    <source>
        <dbReference type="ARBA" id="ARBA00022989"/>
    </source>
</evidence>
<evidence type="ECO:0000256" key="6">
    <source>
        <dbReference type="ARBA" id="ARBA00023136"/>
    </source>
</evidence>
<comment type="subcellular location">
    <subcellularLocation>
        <location evidence="1">Cell membrane</location>
        <topology evidence="1">Multi-pass membrane protein</topology>
    </subcellularLocation>
</comment>
<dbReference type="PROSITE" id="PS00216">
    <property type="entry name" value="SUGAR_TRANSPORT_1"/>
    <property type="match status" value="1"/>
</dbReference>
<evidence type="ECO:0000256" key="3">
    <source>
        <dbReference type="ARBA" id="ARBA00022475"/>
    </source>
</evidence>
<dbReference type="Gene3D" id="1.20.1720.10">
    <property type="entry name" value="Multidrug resistance protein D"/>
    <property type="match status" value="1"/>
</dbReference>
<comment type="caution">
    <text evidence="9">The sequence shown here is derived from an EMBL/GenBank/DDBJ whole genome shotgun (WGS) entry which is preliminary data.</text>
</comment>
<dbReference type="CDD" id="cd17321">
    <property type="entry name" value="MFS_MMR_MDR_like"/>
    <property type="match status" value="1"/>
</dbReference>
<feature type="transmembrane region" description="Helical" evidence="7">
    <location>
        <begin position="153"/>
        <end position="172"/>
    </location>
</feature>
<feature type="transmembrane region" description="Helical" evidence="7">
    <location>
        <begin position="322"/>
        <end position="340"/>
    </location>
</feature>
<evidence type="ECO:0000259" key="8">
    <source>
        <dbReference type="PROSITE" id="PS50850"/>
    </source>
</evidence>
<keyword evidence="6 7" id="KW-0472">Membrane</keyword>
<keyword evidence="2" id="KW-0813">Transport</keyword>
<feature type="domain" description="Major facilitator superfamily (MFS) profile" evidence="8">
    <location>
        <begin position="29"/>
        <end position="499"/>
    </location>
</feature>
<accession>A0A7W5JUX2</accession>
<dbReference type="SUPFAM" id="SSF103473">
    <property type="entry name" value="MFS general substrate transporter"/>
    <property type="match status" value="1"/>
</dbReference>
<feature type="transmembrane region" description="Helical" evidence="7">
    <location>
        <begin position="371"/>
        <end position="393"/>
    </location>
</feature>
<evidence type="ECO:0000256" key="2">
    <source>
        <dbReference type="ARBA" id="ARBA00022448"/>
    </source>
</evidence>
<feature type="transmembrane region" description="Helical" evidence="7">
    <location>
        <begin position="64"/>
        <end position="83"/>
    </location>
</feature>
<evidence type="ECO:0000313" key="10">
    <source>
        <dbReference type="Proteomes" id="UP000565572"/>
    </source>
</evidence>
<name>A0A7W5JUX2_9ACTN</name>
<evidence type="ECO:0000256" key="1">
    <source>
        <dbReference type="ARBA" id="ARBA00004651"/>
    </source>
</evidence>
<protein>
    <submittedName>
        <fullName evidence="9">DHA2 family multidrug resistance protein-like MFS transporter</fullName>
    </submittedName>
</protein>
<feature type="transmembrane region" description="Helical" evidence="7">
    <location>
        <begin position="178"/>
        <end position="201"/>
    </location>
</feature>
<dbReference type="EMBL" id="JACHZG010000001">
    <property type="protein sequence ID" value="MBB3326714.1"/>
    <property type="molecule type" value="Genomic_DNA"/>
</dbReference>
<dbReference type="RefSeq" id="WP_183337611.1">
    <property type="nucleotide sequence ID" value="NZ_JACHZG010000001.1"/>
</dbReference>
<evidence type="ECO:0000313" key="9">
    <source>
        <dbReference type="EMBL" id="MBB3326714.1"/>
    </source>
</evidence>
<dbReference type="PROSITE" id="PS50850">
    <property type="entry name" value="MFS"/>
    <property type="match status" value="1"/>
</dbReference>
<dbReference type="GO" id="GO:0005886">
    <property type="term" value="C:plasma membrane"/>
    <property type="evidence" value="ECO:0007669"/>
    <property type="project" value="UniProtKB-SubCell"/>
</dbReference>
<feature type="transmembrane region" description="Helical" evidence="7">
    <location>
        <begin position="472"/>
        <end position="495"/>
    </location>
</feature>
<gene>
    <name evidence="9" type="ORF">FHX39_001658</name>
</gene>
<feature type="transmembrane region" description="Helical" evidence="7">
    <location>
        <begin position="243"/>
        <end position="260"/>
    </location>
</feature>
<feature type="transmembrane region" description="Helical" evidence="7">
    <location>
        <begin position="347"/>
        <end position="365"/>
    </location>
</feature>
<sequence length="509" mass="51600">MSSSLLDRRPSGRSGAGADVPSARRRWAALAVLVLAVVLLSVDATVLALAVPALSAALSPSAEQLLWIGDVYSFALAGLLVTMGGVADRIGRRRLLVIGATAFGVASVLAAFAPSTGWLIAARALLGVAGATLMPSTLSIIRNLFDGRQRTTAISIWSAAAAGGAALGPLVGGALLEHFWWGSVFLINVPIIVIIVVGALLLVPESRDPRPGAFDLVSAGLSLAGVVPLVYAVKQVAGHGPSVHALVAAVVGVVALVTFVRRQRRLAAPLIDVSLFARPAFSGSILSNLVSVFAFSGLLFFFSQYLQLVRGYSPLQAGLRELPITVASIAVIAVAGRSARRLGYGRVIGGGLFLASAGMLGLAAAESAPSYGWVAAALVLVGLGVGFSFTLSTDAVLSSVPRERAGSASAVSETAYELGTALGIAILGSLLSVLYRRGLPDAAPAVRESLASASGTGDALQLADAVTSFVHAMQVTSVVAAALLAVAGVIAWRVIPSGRPTAGSPGTAL</sequence>
<dbReference type="PRINTS" id="PR01036">
    <property type="entry name" value="TCRTETB"/>
</dbReference>
<feature type="transmembrane region" description="Helical" evidence="7">
    <location>
        <begin position="95"/>
        <end position="114"/>
    </location>
</feature>
<dbReference type="GO" id="GO:0022857">
    <property type="term" value="F:transmembrane transporter activity"/>
    <property type="evidence" value="ECO:0007669"/>
    <property type="project" value="InterPro"/>
</dbReference>
<dbReference type="InterPro" id="IPR005829">
    <property type="entry name" value="Sugar_transporter_CS"/>
</dbReference>
<reference evidence="9 10" key="1">
    <citation type="submission" date="2020-08" db="EMBL/GenBank/DDBJ databases">
        <title>Sequencing the genomes of 1000 actinobacteria strains.</title>
        <authorList>
            <person name="Klenk H.-P."/>
        </authorList>
    </citation>
    <scope>NUCLEOTIDE SEQUENCE [LARGE SCALE GENOMIC DNA]</scope>
    <source>
        <strain evidence="9 10">DSM 11053</strain>
    </source>
</reference>
<keyword evidence="10" id="KW-1185">Reference proteome</keyword>
<organism evidence="9 10">
    <name type="scientific">Microlunatus antarcticus</name>
    <dbReference type="NCBI Taxonomy" id="53388"/>
    <lineage>
        <taxon>Bacteria</taxon>
        <taxon>Bacillati</taxon>
        <taxon>Actinomycetota</taxon>
        <taxon>Actinomycetes</taxon>
        <taxon>Propionibacteriales</taxon>
        <taxon>Propionibacteriaceae</taxon>
        <taxon>Microlunatus</taxon>
    </lineage>
</organism>
<evidence type="ECO:0000256" key="7">
    <source>
        <dbReference type="SAM" id="Phobius"/>
    </source>
</evidence>